<dbReference type="Pfam" id="PF00392">
    <property type="entry name" value="GntR"/>
    <property type="match status" value="1"/>
</dbReference>
<dbReference type="STRING" id="1185652.USDA257_c17770"/>
<dbReference type="KEGG" id="sfd:USDA257_c17770"/>
<evidence type="ECO:0000259" key="4">
    <source>
        <dbReference type="PROSITE" id="PS50949"/>
    </source>
</evidence>
<feature type="domain" description="HTH gntR-type" evidence="4">
    <location>
        <begin position="9"/>
        <end position="76"/>
    </location>
</feature>
<organism evidence="5 6">
    <name type="scientific">Sinorhizobium fredii (strain USDA 257)</name>
    <dbReference type="NCBI Taxonomy" id="1185652"/>
    <lineage>
        <taxon>Bacteria</taxon>
        <taxon>Pseudomonadati</taxon>
        <taxon>Pseudomonadota</taxon>
        <taxon>Alphaproteobacteria</taxon>
        <taxon>Hyphomicrobiales</taxon>
        <taxon>Rhizobiaceae</taxon>
        <taxon>Sinorhizobium/Ensifer group</taxon>
        <taxon>Sinorhizobium</taxon>
    </lineage>
</organism>
<dbReference type="PATRIC" id="fig|1185652.3.peg.1841"/>
<keyword evidence="1" id="KW-0805">Transcription regulation</keyword>
<reference evidence="5 6" key="1">
    <citation type="journal article" date="2012" name="J. Bacteriol.">
        <title>Complete genome sequence of the broad-host-range strain Sinorhizobium fredii USDA257.</title>
        <authorList>
            <person name="Schuldes J."/>
            <person name="Rodriguez Orbegoso M."/>
            <person name="Schmeisser C."/>
            <person name="Krishnan H.B."/>
            <person name="Daniel R."/>
            <person name="Streit W.R."/>
        </authorList>
    </citation>
    <scope>NUCLEOTIDE SEQUENCE [LARGE SCALE GENOMIC DNA]</scope>
    <source>
        <strain evidence="5 6">USDA 257</strain>
    </source>
</reference>
<dbReference type="InterPro" id="IPR000524">
    <property type="entry name" value="Tscrpt_reg_HTH_GntR"/>
</dbReference>
<dbReference type="eggNOG" id="COG1802">
    <property type="taxonomic scope" value="Bacteria"/>
</dbReference>
<keyword evidence="3" id="KW-0804">Transcription</keyword>
<proteinExistence type="predicted"/>
<name>I3X3A9_SINF2</name>
<dbReference type="HOGENOM" id="CLU_017584_5_5_5"/>
<evidence type="ECO:0000256" key="3">
    <source>
        <dbReference type="ARBA" id="ARBA00023163"/>
    </source>
</evidence>
<dbReference type="AlphaFoldDB" id="I3X3A9"/>
<dbReference type="PANTHER" id="PTHR43537:SF45">
    <property type="entry name" value="GNTR FAMILY REGULATORY PROTEIN"/>
    <property type="match status" value="1"/>
</dbReference>
<dbReference type="Proteomes" id="UP000006180">
    <property type="component" value="Chromosome"/>
</dbReference>
<dbReference type="SMART" id="SM00895">
    <property type="entry name" value="FCD"/>
    <property type="match status" value="1"/>
</dbReference>
<dbReference type="GO" id="GO:0003677">
    <property type="term" value="F:DNA binding"/>
    <property type="evidence" value="ECO:0007669"/>
    <property type="project" value="UniProtKB-KW"/>
</dbReference>
<evidence type="ECO:0000313" key="5">
    <source>
        <dbReference type="EMBL" id="AFL50365.1"/>
    </source>
</evidence>
<dbReference type="InterPro" id="IPR011711">
    <property type="entry name" value="GntR_C"/>
</dbReference>
<dbReference type="InterPro" id="IPR036388">
    <property type="entry name" value="WH-like_DNA-bd_sf"/>
</dbReference>
<dbReference type="PRINTS" id="PR00035">
    <property type="entry name" value="HTHGNTR"/>
</dbReference>
<dbReference type="SUPFAM" id="SSF48008">
    <property type="entry name" value="GntR ligand-binding domain-like"/>
    <property type="match status" value="1"/>
</dbReference>
<dbReference type="Gene3D" id="1.10.10.10">
    <property type="entry name" value="Winged helix-like DNA-binding domain superfamily/Winged helix DNA-binding domain"/>
    <property type="match status" value="1"/>
</dbReference>
<dbReference type="Pfam" id="PF07729">
    <property type="entry name" value="FCD"/>
    <property type="match status" value="1"/>
</dbReference>
<evidence type="ECO:0000313" key="6">
    <source>
        <dbReference type="Proteomes" id="UP000006180"/>
    </source>
</evidence>
<evidence type="ECO:0000256" key="2">
    <source>
        <dbReference type="ARBA" id="ARBA00023125"/>
    </source>
</evidence>
<dbReference type="Gene3D" id="1.20.120.530">
    <property type="entry name" value="GntR ligand-binding domain-like"/>
    <property type="match status" value="1"/>
</dbReference>
<sequence length="241" mass="26584">MTAVEENVQPLTAKVAARMRTMLIEGRFAAGEKLSEQQIATELEISRNTLREVFRLLTSQGLLTHIPNRGVFVAAPDESMVMDIYRVRGAIQRAAVQASTPGHPALACMGALADEADAARKSGDWERVGAINFQFHRAMVELCDSPKLSVYFDLVLAELRLVFHQLEDTAHLHQLSIERNASLIALLQAEHITEAVRQLEAYLLKSERAVLAALQRRKSGKKSERACIGSIGHSSTRTAQS</sequence>
<dbReference type="InterPro" id="IPR036390">
    <property type="entry name" value="WH_DNA-bd_sf"/>
</dbReference>
<accession>I3X3A9</accession>
<dbReference type="PROSITE" id="PS50949">
    <property type="entry name" value="HTH_GNTR"/>
    <property type="match status" value="1"/>
</dbReference>
<protein>
    <submittedName>
        <fullName evidence="5">Transcriptional regulator, GntR family</fullName>
    </submittedName>
</protein>
<dbReference type="SUPFAM" id="SSF46785">
    <property type="entry name" value="Winged helix' DNA-binding domain"/>
    <property type="match status" value="1"/>
</dbReference>
<dbReference type="CDD" id="cd07377">
    <property type="entry name" value="WHTH_GntR"/>
    <property type="match status" value="1"/>
</dbReference>
<dbReference type="GO" id="GO:0003700">
    <property type="term" value="F:DNA-binding transcription factor activity"/>
    <property type="evidence" value="ECO:0007669"/>
    <property type="project" value="InterPro"/>
</dbReference>
<dbReference type="SMART" id="SM00345">
    <property type="entry name" value="HTH_GNTR"/>
    <property type="match status" value="1"/>
</dbReference>
<dbReference type="PANTHER" id="PTHR43537">
    <property type="entry name" value="TRANSCRIPTIONAL REGULATOR, GNTR FAMILY"/>
    <property type="match status" value="1"/>
</dbReference>
<evidence type="ECO:0000256" key="1">
    <source>
        <dbReference type="ARBA" id="ARBA00023015"/>
    </source>
</evidence>
<keyword evidence="2" id="KW-0238">DNA-binding</keyword>
<dbReference type="InterPro" id="IPR008920">
    <property type="entry name" value="TF_FadR/GntR_C"/>
</dbReference>
<gene>
    <name evidence="5" type="ORF">USDA257_c17770</name>
</gene>
<dbReference type="EMBL" id="CP003563">
    <property type="protein sequence ID" value="AFL50365.1"/>
    <property type="molecule type" value="Genomic_DNA"/>
</dbReference>